<dbReference type="OrthoDB" id="196786at2"/>
<dbReference type="EMBL" id="FSQW01000001">
    <property type="protein sequence ID" value="SIN59999.1"/>
    <property type="molecule type" value="Genomic_DNA"/>
</dbReference>
<dbReference type="Pfam" id="PF13145">
    <property type="entry name" value="Rotamase_2"/>
    <property type="match status" value="1"/>
</dbReference>
<dbReference type="InterPro" id="IPR000297">
    <property type="entry name" value="PPIase_PpiC"/>
</dbReference>
<name>A0A1N6CNF3_9SPHN</name>
<feature type="transmembrane region" description="Helical" evidence="1">
    <location>
        <begin position="15"/>
        <end position="33"/>
    </location>
</feature>
<dbReference type="RefSeq" id="WP_074203599.1">
    <property type="nucleotide sequence ID" value="NZ_FSQW01000001.1"/>
</dbReference>
<evidence type="ECO:0000313" key="3">
    <source>
        <dbReference type="EMBL" id="SIN59999.1"/>
    </source>
</evidence>
<dbReference type="GO" id="GO:0003755">
    <property type="term" value="F:peptidyl-prolyl cis-trans isomerase activity"/>
    <property type="evidence" value="ECO:0007669"/>
    <property type="project" value="InterPro"/>
</dbReference>
<dbReference type="Proteomes" id="UP000185192">
    <property type="component" value="Unassembled WGS sequence"/>
</dbReference>
<feature type="domain" description="PpiC" evidence="2">
    <location>
        <begin position="119"/>
        <end position="243"/>
    </location>
</feature>
<keyword evidence="1" id="KW-0472">Membrane</keyword>
<organism evidence="3 4">
    <name type="scientific">Parasphingorhabdus marina DSM 22363</name>
    <dbReference type="NCBI Taxonomy" id="1123272"/>
    <lineage>
        <taxon>Bacteria</taxon>
        <taxon>Pseudomonadati</taxon>
        <taxon>Pseudomonadota</taxon>
        <taxon>Alphaproteobacteria</taxon>
        <taxon>Sphingomonadales</taxon>
        <taxon>Sphingomonadaceae</taxon>
        <taxon>Parasphingorhabdus</taxon>
    </lineage>
</organism>
<protein>
    <submittedName>
        <fullName evidence="3">PPIC-type PPIASE domain-containing protein</fullName>
    </submittedName>
</protein>
<keyword evidence="1" id="KW-0812">Transmembrane</keyword>
<proteinExistence type="predicted"/>
<evidence type="ECO:0000256" key="1">
    <source>
        <dbReference type="SAM" id="Phobius"/>
    </source>
</evidence>
<dbReference type="AlphaFoldDB" id="A0A1N6CNF3"/>
<gene>
    <name evidence="3" type="ORF">SAMN02745824_0539</name>
</gene>
<dbReference type="STRING" id="1123272.SAMN02745824_0539"/>
<keyword evidence="1" id="KW-1133">Transmembrane helix</keyword>
<reference evidence="4" key="1">
    <citation type="submission" date="2016-11" db="EMBL/GenBank/DDBJ databases">
        <authorList>
            <person name="Varghese N."/>
            <person name="Submissions S."/>
        </authorList>
    </citation>
    <scope>NUCLEOTIDE SEQUENCE [LARGE SCALE GENOMIC DNA]</scope>
    <source>
        <strain evidence="4">DSM 22363</strain>
    </source>
</reference>
<accession>A0A1N6CNF3</accession>
<evidence type="ECO:0000313" key="4">
    <source>
        <dbReference type="Proteomes" id="UP000185192"/>
    </source>
</evidence>
<evidence type="ECO:0000259" key="2">
    <source>
        <dbReference type="Pfam" id="PF13145"/>
    </source>
</evidence>
<sequence length="277" mass="31327">MAETPRLKKLLKEPLVHFLGGALLVFGFFWATGSDRDPADYAIAVDATDIDRLRAGWIRNFRREPTATELDGLIDQEIREEIYYREALRLGLDRNDPVIRRRLFTKMRFLRNAEADLEPADAVLQQWLEENPEKYGGTGQFDLEQVYLGQAGEMDENRIAQLRDRLNAGQKENAGKAISLPESLQATETETVARLFGEGFARALGELPVGSWEGPVLSGFGLHLVKIANRKAGTIPVLDDVRQQVRNDWRAAETQKAEEGEYQKLRGQYDIRIAGQD</sequence>
<keyword evidence="4" id="KW-1185">Reference proteome</keyword>